<dbReference type="Gene3D" id="1.10.472.80">
    <property type="entry name" value="Ypt/Rab-GAP domain of gyp1p, domain 3"/>
    <property type="match status" value="1"/>
</dbReference>
<dbReference type="FunFam" id="1.10.10.750:FF:000003">
    <property type="entry name" value="GTPase activating protein (Evi5)"/>
    <property type="match status" value="1"/>
</dbReference>
<feature type="domain" description="Rab-GAP TBC" evidence="5">
    <location>
        <begin position="196"/>
        <end position="381"/>
    </location>
</feature>
<feature type="region of interest" description="Disordered" evidence="4">
    <location>
        <begin position="459"/>
        <end position="479"/>
    </location>
</feature>
<dbReference type="GeneID" id="83207840"/>
<evidence type="ECO:0000256" key="3">
    <source>
        <dbReference type="SAM" id="Coils"/>
    </source>
</evidence>
<feature type="region of interest" description="Disordered" evidence="4">
    <location>
        <begin position="629"/>
        <end position="710"/>
    </location>
</feature>
<dbReference type="GO" id="GO:0005096">
    <property type="term" value="F:GTPase activator activity"/>
    <property type="evidence" value="ECO:0007669"/>
    <property type="project" value="UniProtKB-KW"/>
</dbReference>
<feature type="region of interest" description="Disordered" evidence="4">
    <location>
        <begin position="136"/>
        <end position="159"/>
    </location>
</feature>
<feature type="coiled-coil region" evidence="3">
    <location>
        <begin position="571"/>
        <end position="626"/>
    </location>
</feature>
<proteinExistence type="predicted"/>
<feature type="region of interest" description="Disordered" evidence="4">
    <location>
        <begin position="1"/>
        <end position="51"/>
    </location>
</feature>
<feature type="compositionally biased region" description="Low complexity" evidence="4">
    <location>
        <begin position="468"/>
        <end position="479"/>
    </location>
</feature>
<dbReference type="InterPro" id="IPR000195">
    <property type="entry name" value="Rab-GAP-TBC_dom"/>
</dbReference>
<dbReference type="SUPFAM" id="SSF47923">
    <property type="entry name" value="Ypt/Rab-GAP domain of gyp1p"/>
    <property type="match status" value="2"/>
</dbReference>
<dbReference type="SMART" id="SM00164">
    <property type="entry name" value="TBC"/>
    <property type="match status" value="1"/>
</dbReference>
<feature type="compositionally biased region" description="Basic and acidic residues" evidence="4">
    <location>
        <begin position="24"/>
        <end position="34"/>
    </location>
</feature>
<dbReference type="FunFam" id="1.10.472.80:FF:000027">
    <property type="entry name" value="GTPase activating protein (Evi5)"/>
    <property type="match status" value="1"/>
</dbReference>
<dbReference type="GO" id="GO:0031267">
    <property type="term" value="F:small GTPase binding"/>
    <property type="evidence" value="ECO:0007669"/>
    <property type="project" value="TreeGrafter"/>
</dbReference>
<dbReference type="RefSeq" id="XP_058349051.1">
    <property type="nucleotide sequence ID" value="XM_058480528.1"/>
</dbReference>
<feature type="compositionally biased region" description="Polar residues" evidence="4">
    <location>
        <begin position="679"/>
        <end position="692"/>
    </location>
</feature>
<evidence type="ECO:0000313" key="6">
    <source>
        <dbReference type="EMBL" id="KAJ8664139.1"/>
    </source>
</evidence>
<dbReference type="PROSITE" id="PS50086">
    <property type="entry name" value="TBC_RABGAP"/>
    <property type="match status" value="1"/>
</dbReference>
<dbReference type="InterPro" id="IPR050302">
    <property type="entry name" value="Rab_GAP_TBC_domain"/>
</dbReference>
<keyword evidence="7" id="KW-1185">Reference proteome</keyword>
<feature type="region of interest" description="Disordered" evidence="4">
    <location>
        <begin position="866"/>
        <end position="917"/>
    </location>
</feature>
<evidence type="ECO:0000313" key="7">
    <source>
        <dbReference type="Proteomes" id="UP001234581"/>
    </source>
</evidence>
<sequence>MPESTIGNDDFTTIPPTEQQQQHQNDDDPCKKLAEQQPPQPTRRMRRPRGMSQSLHSYIDHNRPSILRAETTDDNLFDRLQEQNARLPPQESTTFILAQIERQNNLLEKDPKALSLQSNHLVGDETTVQQLVTDNVNAKQQQQQQQPSTTPPMTPTRCRVSGEDDIDWDFWEAVIQDFDRVAIRMPHLLSVKLRGGVPTPLRGLIWQAMCKSGSLHLETVYGQLCNEQSPYERVIQRDLTRTFPCIDMFKQEGGEGQLAMRRILEAYSLYDPDVGYCQGLAFVVGPLLMHMPEVQAFCVFVRLMETYEMRPMFTHKMEGLQLRLYQFSCLLKEHLPDLAAHMEAHGVHAAMYASQWFLTLFAYGFPLPLVERIYDIVFAEGAAETIMRVAIAMLRRAEPRILQETEFEDLLDHVTSHRLCDSYDNHADVIEDATALSSTITREKMDELAEQYQLNGVDDDNNVVLPQSSSGTNNGNNSRFSFFWRRSKKSSVVNKKQEQLRRSASSSNSIKKRWSSAVTSPPSSTSPDSVGGRASFSSVRSFSSSSFMMVDPSPPSSLTSSGSASSKYVTLEQHEEEIQRLSWTLAQLNTKHQQTIDELVELKMDKQDVESERDALKITVRALEKAIRQGNGSGRLSTSASNRRRSSSSPEHGNMHKDLEEDDSDSMHSLSSPDGCFSDATSQSVATTMASCSNEHDGNNNHGNSGGGMDLRSELVRIKVENFELQQQCEKLTQEVEDVQSKLDMVNEGQMALVDKMITTKADMDEVLKEKKAKDLEWIEATQENNVLKKELAHVKQQLAQAQMQDNEATCSKLHRIRELERALAEAKLQLVEYETGMVEYKRRTTIDYAPPSSSDIKNRTGVDMRRASMQHPPHPPPPSSSSSSMTRSSSIYGRMWHAITPRQSTTIEADSLSSDQ</sequence>
<dbReference type="FunFam" id="1.10.8.270:FF:000001">
    <property type="entry name" value="TBC1 domain family member 1"/>
    <property type="match status" value="1"/>
</dbReference>
<dbReference type="AlphaFoldDB" id="A0AAD8DIV2"/>
<dbReference type="Proteomes" id="UP001234581">
    <property type="component" value="Unassembled WGS sequence"/>
</dbReference>
<reference evidence="6 7" key="1">
    <citation type="submission" date="2023-03" db="EMBL/GenBank/DDBJ databases">
        <title>Genome sequence of Lichtheimia ornata CBS 291.66.</title>
        <authorList>
            <person name="Mohabir J.T."/>
            <person name="Shea T.P."/>
            <person name="Kurbessoian T."/>
            <person name="Berby B."/>
            <person name="Fontaine J."/>
            <person name="Livny J."/>
            <person name="Gnirke A."/>
            <person name="Stajich J.E."/>
            <person name="Cuomo C.A."/>
        </authorList>
    </citation>
    <scope>NUCLEOTIDE SEQUENCE [LARGE SCALE GENOMIC DNA]</scope>
    <source>
        <strain evidence="6">CBS 291.66</strain>
    </source>
</reference>
<feature type="coiled-coil region" evidence="3">
    <location>
        <begin position="785"/>
        <end position="844"/>
    </location>
</feature>
<dbReference type="PANTHER" id="PTHR47219:SF22">
    <property type="entry name" value="RAB-GAP TBC DOMAIN-CONTAINING PROTEIN"/>
    <property type="match status" value="1"/>
</dbReference>
<gene>
    <name evidence="6" type="ORF">O0I10_000418</name>
</gene>
<protein>
    <recommendedName>
        <fullName evidence="5">Rab-GAP TBC domain-containing protein</fullName>
    </recommendedName>
</protein>
<dbReference type="Gene3D" id="1.10.8.270">
    <property type="entry name" value="putative rabgap domain of human tbc1 domain family member 14 like domains"/>
    <property type="match status" value="1"/>
</dbReference>
<organism evidence="6 7">
    <name type="scientific">Lichtheimia ornata</name>
    <dbReference type="NCBI Taxonomy" id="688661"/>
    <lineage>
        <taxon>Eukaryota</taxon>
        <taxon>Fungi</taxon>
        <taxon>Fungi incertae sedis</taxon>
        <taxon>Mucoromycota</taxon>
        <taxon>Mucoromycotina</taxon>
        <taxon>Mucoromycetes</taxon>
        <taxon>Mucorales</taxon>
        <taxon>Lichtheimiaceae</taxon>
        <taxon>Lichtheimia</taxon>
    </lineage>
</organism>
<comment type="caution">
    <text evidence="6">The sequence shown here is derived from an EMBL/GenBank/DDBJ whole genome shotgun (WGS) entry which is preliminary data.</text>
</comment>
<accession>A0AAD8DIV2</accession>
<evidence type="ECO:0000259" key="5">
    <source>
        <dbReference type="PROSITE" id="PS50086"/>
    </source>
</evidence>
<evidence type="ECO:0000256" key="1">
    <source>
        <dbReference type="ARBA" id="ARBA00022468"/>
    </source>
</evidence>
<dbReference type="EMBL" id="JARTCD010000001">
    <property type="protein sequence ID" value="KAJ8664139.1"/>
    <property type="molecule type" value="Genomic_DNA"/>
</dbReference>
<evidence type="ECO:0000256" key="4">
    <source>
        <dbReference type="SAM" id="MobiDB-lite"/>
    </source>
</evidence>
<evidence type="ECO:0000256" key="2">
    <source>
        <dbReference type="ARBA" id="ARBA00023054"/>
    </source>
</evidence>
<feature type="coiled-coil region" evidence="3">
    <location>
        <begin position="715"/>
        <end position="749"/>
    </location>
</feature>
<name>A0AAD8DIV2_9FUNG</name>
<feature type="compositionally biased region" description="Polar residues" evidence="4">
    <location>
        <begin position="902"/>
        <end position="917"/>
    </location>
</feature>
<keyword evidence="2 3" id="KW-0175">Coiled coil</keyword>
<feature type="compositionally biased region" description="Low complexity" evidence="4">
    <location>
        <begin position="502"/>
        <end position="535"/>
    </location>
</feature>
<dbReference type="PANTHER" id="PTHR47219">
    <property type="entry name" value="RAB GTPASE-ACTIVATING PROTEIN 1-LIKE"/>
    <property type="match status" value="1"/>
</dbReference>
<dbReference type="Gene3D" id="1.10.10.750">
    <property type="entry name" value="Ypt/Rab-GAP domain of gyp1p, domain 1"/>
    <property type="match status" value="1"/>
</dbReference>
<dbReference type="Pfam" id="PF23436">
    <property type="entry name" value="RabGap-TBC_2"/>
    <property type="match status" value="1"/>
</dbReference>
<dbReference type="InterPro" id="IPR035969">
    <property type="entry name" value="Rab-GAP_TBC_sf"/>
</dbReference>
<keyword evidence="1" id="KW-0343">GTPase activation</keyword>
<feature type="compositionally biased region" description="Low complexity" evidence="4">
    <location>
        <begin position="881"/>
        <end position="891"/>
    </location>
</feature>
<feature type="compositionally biased region" description="Polar residues" evidence="4">
    <location>
        <begin position="1"/>
        <end position="23"/>
    </location>
</feature>
<feature type="region of interest" description="Disordered" evidence="4">
    <location>
        <begin position="493"/>
        <end position="535"/>
    </location>
</feature>